<evidence type="ECO:0000256" key="9">
    <source>
        <dbReference type="SAM" id="SignalP"/>
    </source>
</evidence>
<feature type="transmembrane region" description="Helical" evidence="8">
    <location>
        <begin position="256"/>
        <end position="275"/>
    </location>
</feature>
<keyword evidence="3 8" id="KW-0812">Transmembrane</keyword>
<keyword evidence="9" id="KW-0732">Signal</keyword>
<dbReference type="OrthoDB" id="115781at2759"/>
<dbReference type="InterPro" id="IPR040236">
    <property type="entry name" value="TMEM198"/>
</dbReference>
<protein>
    <recommendedName>
        <fullName evidence="6">Transmembrane protein 198</fullName>
    </recommendedName>
</protein>
<reference evidence="12" key="1">
    <citation type="journal article" date="2006" name="PLoS Biol.">
        <title>Macronuclear genome sequence of the ciliate Tetrahymena thermophila, a model eukaryote.</title>
        <authorList>
            <person name="Eisen J.A."/>
            <person name="Coyne R.S."/>
            <person name="Wu M."/>
            <person name="Wu D."/>
            <person name="Thiagarajan M."/>
            <person name="Wortman J.R."/>
            <person name="Badger J.H."/>
            <person name="Ren Q."/>
            <person name="Amedeo P."/>
            <person name="Jones K.M."/>
            <person name="Tallon L.J."/>
            <person name="Delcher A.L."/>
            <person name="Salzberg S.L."/>
            <person name="Silva J.C."/>
            <person name="Haas B.J."/>
            <person name="Majoros W.H."/>
            <person name="Farzad M."/>
            <person name="Carlton J.M."/>
            <person name="Smith R.K. Jr."/>
            <person name="Garg J."/>
            <person name="Pearlman R.E."/>
            <person name="Karrer K.M."/>
            <person name="Sun L."/>
            <person name="Manning G."/>
            <person name="Elde N.C."/>
            <person name="Turkewitz A.P."/>
            <person name="Asai D.J."/>
            <person name="Wilkes D.E."/>
            <person name="Wang Y."/>
            <person name="Cai H."/>
            <person name="Collins K."/>
            <person name="Stewart B.A."/>
            <person name="Lee S.R."/>
            <person name="Wilamowska K."/>
            <person name="Weinberg Z."/>
            <person name="Ruzzo W.L."/>
            <person name="Wloga D."/>
            <person name="Gaertig J."/>
            <person name="Frankel J."/>
            <person name="Tsao C.-C."/>
            <person name="Gorovsky M.A."/>
            <person name="Keeling P.J."/>
            <person name="Waller R.F."/>
            <person name="Patron N.J."/>
            <person name="Cherry J.M."/>
            <person name="Stover N.A."/>
            <person name="Krieger C.J."/>
            <person name="del Toro C."/>
            <person name="Ryder H.F."/>
            <person name="Williamson S.C."/>
            <person name="Barbeau R.A."/>
            <person name="Hamilton E.P."/>
            <person name="Orias E."/>
        </authorList>
    </citation>
    <scope>NUCLEOTIDE SEQUENCE [LARGE SCALE GENOMIC DNA]</scope>
    <source>
        <strain evidence="12">SB210</strain>
    </source>
</reference>
<evidence type="ECO:0000256" key="4">
    <source>
        <dbReference type="ARBA" id="ARBA00022989"/>
    </source>
</evidence>
<evidence type="ECO:0000313" key="12">
    <source>
        <dbReference type="Proteomes" id="UP000009168"/>
    </source>
</evidence>
<keyword evidence="12" id="KW-1185">Reference proteome</keyword>
<dbReference type="EMBL" id="GG662605">
    <property type="protein sequence ID" value="EWS73066.1"/>
    <property type="molecule type" value="Genomic_DNA"/>
</dbReference>
<feature type="compositionally biased region" description="Basic and acidic residues" evidence="7">
    <location>
        <begin position="666"/>
        <end position="679"/>
    </location>
</feature>
<feature type="compositionally biased region" description="Basic and acidic residues" evidence="7">
    <location>
        <begin position="510"/>
        <end position="528"/>
    </location>
</feature>
<dbReference type="AlphaFoldDB" id="W7XG47"/>
<evidence type="ECO:0000256" key="6">
    <source>
        <dbReference type="ARBA" id="ARBA00049737"/>
    </source>
</evidence>
<accession>W7XG47</accession>
<evidence type="ECO:0000313" key="11">
    <source>
        <dbReference type="EMBL" id="EWS73066.1"/>
    </source>
</evidence>
<comment type="subcellular location">
    <subcellularLocation>
        <location evidence="1">Membrane</location>
        <topology evidence="1">Multi-pass membrane protein</topology>
    </subcellularLocation>
</comment>
<keyword evidence="5 8" id="KW-0472">Membrane</keyword>
<dbReference type="InterPro" id="IPR025256">
    <property type="entry name" value="TM7S3/TM198-like_dom"/>
</dbReference>
<gene>
    <name evidence="11" type="ORF">TTHERM_000314980</name>
</gene>
<evidence type="ECO:0000256" key="7">
    <source>
        <dbReference type="SAM" id="MobiDB-lite"/>
    </source>
</evidence>
<feature type="transmembrane region" description="Helical" evidence="8">
    <location>
        <begin position="338"/>
        <end position="361"/>
    </location>
</feature>
<feature type="region of interest" description="Disordered" evidence="7">
    <location>
        <begin position="510"/>
        <end position="736"/>
    </location>
</feature>
<feature type="transmembrane region" description="Helical" evidence="8">
    <location>
        <begin position="367"/>
        <end position="388"/>
    </location>
</feature>
<feature type="compositionally biased region" description="Acidic residues" evidence="7">
    <location>
        <begin position="540"/>
        <end position="554"/>
    </location>
</feature>
<sequence>MQFFIKSQLGRILLLLFILQTLDIANGDGTLCNQVFNYDAYFSVSLLKQNTRFSYKLSNTEASQGNFTYKMTETFTSIVTDPFFTTGTGQFDLVFNFCQYVSYYANETAYCPTQMNSLTQSTYAMLVPLDASGNSYGNPCPNIITPTYLASGSKFDNYHFDLIDSDRPQDGYVYRQYFPQQTIASNPDGSKSVLNYNNSITYIIRCDSKESQALNIKGWRYIKNATYFGIYLDTTSKYGCPTLQLSKLWQILSDNSIIFTIAMVSIGAALCFFGLKLYKPTLFIIGYITGFGGIVAIMGEFVIRYDSDSIMAYACLIIAVLFGVLTGYVTVSLPKLGFFALGMWLGIVLALLFNNAFLYKIQVGNQFVVLWITIGILAILMGLMSFFFYRHCVMVCTGFIGSYCMIRPFGWILGDFPNELQIAQELKYGQISSVPNLFYLYFALILLVGAIGIKFQYSMYFSRRQQEEENDLQLYLADPDFIDLNKSLLDKNDEDLTTKEKKTKEKLIRMQKNVEKEKKRQERFMRRADRLKRREKGEDVSEDSEDSDEDDDNSENGGSGSDEEKGRKSKRSRSKSKDLGLFGAISKTESRRKSKAKSFKKQNSNSSNEDKQYGKDEDHVVEKKDNKKFSNLFAGIKKNKKQDQDEDEERGIEMDDLSENNYQETTKTKSKDNPKDKKQAKQQNSDDDDDHFNNNNKNSDKEKSDHSDNSDSDNDKKKKKSAKDIAKLAKSQKKKK</sequence>
<feature type="transmembrane region" description="Helical" evidence="8">
    <location>
        <begin position="434"/>
        <end position="455"/>
    </location>
</feature>
<name>W7XG47_TETTS</name>
<evidence type="ECO:0000256" key="3">
    <source>
        <dbReference type="ARBA" id="ARBA00022692"/>
    </source>
</evidence>
<dbReference type="KEGG" id="tet:TTHERM_000314980"/>
<evidence type="ECO:0000256" key="8">
    <source>
        <dbReference type="SAM" id="Phobius"/>
    </source>
</evidence>
<proteinExistence type="inferred from homology"/>
<dbReference type="GeneID" id="24438396"/>
<feature type="domain" description="TM7S3/TM198-like" evidence="10">
    <location>
        <begin position="261"/>
        <end position="457"/>
    </location>
</feature>
<feature type="compositionally biased region" description="Basic and acidic residues" evidence="7">
    <location>
        <begin position="608"/>
        <end position="628"/>
    </location>
</feature>
<dbReference type="PANTHER" id="PTHR31247">
    <property type="entry name" value="TRANSMEMBRANE PROTEIN 198 FAMILY MEMBER"/>
    <property type="match status" value="1"/>
</dbReference>
<evidence type="ECO:0000256" key="2">
    <source>
        <dbReference type="ARBA" id="ARBA00006244"/>
    </source>
</evidence>
<feature type="transmembrane region" description="Helical" evidence="8">
    <location>
        <begin position="310"/>
        <end position="331"/>
    </location>
</feature>
<dbReference type="Pfam" id="PF13886">
    <property type="entry name" value="TM7S3_TM198"/>
    <property type="match status" value="1"/>
</dbReference>
<dbReference type="RefSeq" id="XP_012654375.1">
    <property type="nucleotide sequence ID" value="XM_012798921.1"/>
</dbReference>
<feature type="compositionally biased region" description="Basic residues" evidence="7">
    <location>
        <begin position="590"/>
        <end position="600"/>
    </location>
</feature>
<feature type="chain" id="PRO_5004903648" description="Transmembrane protein 198" evidence="9">
    <location>
        <begin position="28"/>
        <end position="736"/>
    </location>
</feature>
<dbReference type="STRING" id="312017.W7XG47"/>
<dbReference type="Proteomes" id="UP000009168">
    <property type="component" value="Unassembled WGS sequence"/>
</dbReference>
<dbReference type="GO" id="GO:0005886">
    <property type="term" value="C:plasma membrane"/>
    <property type="evidence" value="ECO:0007669"/>
    <property type="project" value="TreeGrafter"/>
</dbReference>
<organism evidence="11 12">
    <name type="scientific">Tetrahymena thermophila (strain SB210)</name>
    <dbReference type="NCBI Taxonomy" id="312017"/>
    <lineage>
        <taxon>Eukaryota</taxon>
        <taxon>Sar</taxon>
        <taxon>Alveolata</taxon>
        <taxon>Ciliophora</taxon>
        <taxon>Intramacronucleata</taxon>
        <taxon>Oligohymenophorea</taxon>
        <taxon>Hymenostomatida</taxon>
        <taxon>Tetrahymenina</taxon>
        <taxon>Tetrahymenidae</taxon>
        <taxon>Tetrahymena</taxon>
    </lineage>
</organism>
<feature type="compositionally biased region" description="Acidic residues" evidence="7">
    <location>
        <begin position="644"/>
        <end position="658"/>
    </location>
</feature>
<evidence type="ECO:0000259" key="10">
    <source>
        <dbReference type="Pfam" id="PF13886"/>
    </source>
</evidence>
<evidence type="ECO:0000256" key="1">
    <source>
        <dbReference type="ARBA" id="ARBA00004141"/>
    </source>
</evidence>
<feature type="compositionally biased region" description="Basic and acidic residues" evidence="7">
    <location>
        <begin position="698"/>
        <end position="727"/>
    </location>
</feature>
<evidence type="ECO:0000256" key="5">
    <source>
        <dbReference type="ARBA" id="ARBA00023136"/>
    </source>
</evidence>
<dbReference type="InParanoid" id="W7XG47"/>
<feature type="transmembrane region" description="Helical" evidence="8">
    <location>
        <begin position="282"/>
        <end position="304"/>
    </location>
</feature>
<comment type="similarity">
    <text evidence="2">Belongs to the TMEM198 family.</text>
</comment>
<feature type="signal peptide" evidence="9">
    <location>
        <begin position="1"/>
        <end position="27"/>
    </location>
</feature>
<keyword evidence="4 8" id="KW-1133">Transmembrane helix</keyword>
<dbReference type="PANTHER" id="PTHR31247:SF5">
    <property type="entry name" value="DUF4203 DOMAIN-CONTAINING PROTEIN"/>
    <property type="match status" value="1"/>
</dbReference>